<evidence type="ECO:0000256" key="1">
    <source>
        <dbReference type="SAM" id="SignalP"/>
    </source>
</evidence>
<organism evidence="2 3">
    <name type="scientific">Suttonella ornithocola</name>
    <dbReference type="NCBI Taxonomy" id="279832"/>
    <lineage>
        <taxon>Bacteria</taxon>
        <taxon>Pseudomonadati</taxon>
        <taxon>Pseudomonadota</taxon>
        <taxon>Gammaproteobacteria</taxon>
        <taxon>Cardiobacteriales</taxon>
        <taxon>Cardiobacteriaceae</taxon>
        <taxon>Suttonella</taxon>
    </lineage>
</organism>
<keyword evidence="1" id="KW-0732">Signal</keyword>
<name>A0A380MTF9_9GAMM</name>
<evidence type="ECO:0000313" key="2">
    <source>
        <dbReference type="EMBL" id="SUO95845.1"/>
    </source>
</evidence>
<feature type="signal peptide" evidence="1">
    <location>
        <begin position="1"/>
        <end position="19"/>
    </location>
</feature>
<evidence type="ECO:0000313" key="3">
    <source>
        <dbReference type="Proteomes" id="UP000254601"/>
    </source>
</evidence>
<dbReference type="Pfam" id="PF06097">
    <property type="entry name" value="DUF945"/>
    <property type="match status" value="1"/>
</dbReference>
<feature type="chain" id="PRO_5017077960" description="Lipoprotein" evidence="1">
    <location>
        <begin position="20"/>
        <end position="515"/>
    </location>
</feature>
<dbReference type="EMBL" id="UHIC01000001">
    <property type="protein sequence ID" value="SUO95845.1"/>
    <property type="molecule type" value="Genomic_DNA"/>
</dbReference>
<dbReference type="InterPro" id="IPR010352">
    <property type="entry name" value="DUF945"/>
</dbReference>
<protein>
    <recommendedName>
        <fullName evidence="4">Lipoprotein</fullName>
    </recommendedName>
</protein>
<accession>A0A380MTF9</accession>
<dbReference type="AlphaFoldDB" id="A0A380MTF9"/>
<evidence type="ECO:0008006" key="4">
    <source>
        <dbReference type="Google" id="ProtNLM"/>
    </source>
</evidence>
<gene>
    <name evidence="2" type="ORF">NCTC13337_01611</name>
</gene>
<dbReference type="RefSeq" id="WP_072575626.1">
    <property type="nucleotide sequence ID" value="NZ_LWHB01000017.1"/>
</dbReference>
<dbReference type="Proteomes" id="UP000254601">
    <property type="component" value="Unassembled WGS sequence"/>
</dbReference>
<proteinExistence type="predicted"/>
<keyword evidence="3" id="KW-1185">Reference proteome</keyword>
<sequence>MLKKTLLSAAMLLALTACGDKLTGEKQANAAEEAYRQMAQYSDVVMSRSLATSPIFNKVSFSVDDYQKGAQEATATRKMTLDLNPIYFDGHFEKPIVVTLKDYINYADALEKEKKIARVETTFDVDNALFTEIGLTPEETKEVKELISHFRANTDFYQDDKTVQSFEITPISIENKGEGIQYQGFHLTGEYNRKELNADKLLIASTGSFDSAQLTIKDNEETIILNPFKGDMKVDKDGNVASKTTPIEINYSGRFQSGKFVIENIEFNGTKLSYDNTINNFLGEQRISANNIKIEGSGLPQSVEFDSLNANINTQKKGELYNTQTEFSAKPRTDFLEVFGHIPNLKINEIKFIFTFNNASADAIRAVNTLQFALNPQARTIVDSTVLENMDQIVVAGLSDIVKNKSDLTLDLAVDTQSGKATAKAHLALDKEATIDKAQIENALANDNIEMLMELFAQNGVAIADIVIPESLVQATGMAPMAEQMAGPYVKKENGNYIVHLEYNKGHATINGLPL</sequence>
<reference evidence="2 3" key="1">
    <citation type="submission" date="2018-06" db="EMBL/GenBank/DDBJ databases">
        <authorList>
            <consortium name="Pathogen Informatics"/>
            <person name="Doyle S."/>
        </authorList>
    </citation>
    <scope>NUCLEOTIDE SEQUENCE [LARGE SCALE GENOMIC DNA]</scope>
    <source>
        <strain evidence="2 3">NCTC13337</strain>
    </source>
</reference>
<dbReference type="PROSITE" id="PS51257">
    <property type="entry name" value="PROKAR_LIPOPROTEIN"/>
    <property type="match status" value="1"/>
</dbReference>